<protein>
    <submittedName>
        <fullName evidence="1">17637_t:CDS:1</fullName>
    </submittedName>
</protein>
<dbReference type="OrthoDB" id="2485929at2759"/>
<dbReference type="EMBL" id="CAJVQA010018234">
    <property type="protein sequence ID" value="CAG8752819.1"/>
    <property type="molecule type" value="Genomic_DNA"/>
</dbReference>
<gene>
    <name evidence="1" type="ORF">CPELLU_LOCUS14815</name>
</gene>
<comment type="caution">
    <text evidence="1">The sequence shown here is derived from an EMBL/GenBank/DDBJ whole genome shotgun (WGS) entry which is preliminary data.</text>
</comment>
<dbReference type="Proteomes" id="UP000789759">
    <property type="component" value="Unassembled WGS sequence"/>
</dbReference>
<proteinExistence type="predicted"/>
<evidence type="ECO:0000313" key="1">
    <source>
        <dbReference type="EMBL" id="CAG8752819.1"/>
    </source>
</evidence>
<reference evidence="1" key="1">
    <citation type="submission" date="2021-06" db="EMBL/GenBank/DDBJ databases">
        <authorList>
            <person name="Kallberg Y."/>
            <person name="Tangrot J."/>
            <person name="Rosling A."/>
        </authorList>
    </citation>
    <scope>NUCLEOTIDE SEQUENCE</scope>
    <source>
        <strain evidence="1">FL966</strain>
    </source>
</reference>
<feature type="non-terminal residue" evidence="1">
    <location>
        <position position="1"/>
    </location>
</feature>
<name>A0A9N9IWE9_9GLOM</name>
<evidence type="ECO:0000313" key="2">
    <source>
        <dbReference type="Proteomes" id="UP000789759"/>
    </source>
</evidence>
<sequence length="135" mass="14179">CLTTTPTLYSCPDSLQVPEECDKCEQTTTTTCTPTTTVCAPPPEDICCGSSGPARNGSLAFTSFSPPPYKFINGTTPETCCQSCYADPNCITYSLVFSNGLCFFYGGSTVNCSIIDYISSSESAVGTVGCGFCRA</sequence>
<accession>A0A9N9IWE9</accession>
<dbReference type="AlphaFoldDB" id="A0A9N9IWE9"/>
<keyword evidence="2" id="KW-1185">Reference proteome</keyword>
<organism evidence="1 2">
    <name type="scientific">Cetraspora pellucida</name>
    <dbReference type="NCBI Taxonomy" id="1433469"/>
    <lineage>
        <taxon>Eukaryota</taxon>
        <taxon>Fungi</taxon>
        <taxon>Fungi incertae sedis</taxon>
        <taxon>Mucoromycota</taxon>
        <taxon>Glomeromycotina</taxon>
        <taxon>Glomeromycetes</taxon>
        <taxon>Diversisporales</taxon>
        <taxon>Gigasporaceae</taxon>
        <taxon>Cetraspora</taxon>
    </lineage>
</organism>